<keyword evidence="3" id="KW-1185">Reference proteome</keyword>
<comment type="caution">
    <text evidence="2">The sequence shown here is derived from an EMBL/GenBank/DDBJ whole genome shotgun (WGS) entry which is preliminary data.</text>
</comment>
<gene>
    <name evidence="2" type="ORF">ACFO3R_24860</name>
</gene>
<organism evidence="2 3">
    <name type="scientific">Streptomyces flavovirens</name>
    <dbReference type="NCBI Taxonomy" id="52258"/>
    <lineage>
        <taxon>Bacteria</taxon>
        <taxon>Bacillati</taxon>
        <taxon>Actinomycetota</taxon>
        <taxon>Actinomycetes</taxon>
        <taxon>Kitasatosporales</taxon>
        <taxon>Streptomycetaceae</taxon>
        <taxon>Streptomyces</taxon>
    </lineage>
</organism>
<dbReference type="RefSeq" id="WP_345494262.1">
    <property type="nucleotide sequence ID" value="NZ_BAAAYA010000008.1"/>
</dbReference>
<name>A0ABV8NAR7_9ACTN</name>
<dbReference type="Proteomes" id="UP001595871">
    <property type="component" value="Unassembled WGS sequence"/>
</dbReference>
<evidence type="ECO:0000313" key="2">
    <source>
        <dbReference type="EMBL" id="MFC4189593.1"/>
    </source>
</evidence>
<evidence type="ECO:0000313" key="3">
    <source>
        <dbReference type="Proteomes" id="UP001595871"/>
    </source>
</evidence>
<dbReference type="InterPro" id="IPR027417">
    <property type="entry name" value="P-loop_NTPase"/>
</dbReference>
<dbReference type="Gene3D" id="3.40.50.300">
    <property type="entry name" value="P-loop containing nucleotide triphosphate hydrolases"/>
    <property type="match status" value="1"/>
</dbReference>
<feature type="region of interest" description="Disordered" evidence="1">
    <location>
        <begin position="556"/>
        <end position="587"/>
    </location>
</feature>
<accession>A0ABV8NAR7</accession>
<dbReference type="EMBL" id="JBHSCF010000043">
    <property type="protein sequence ID" value="MFC4189593.1"/>
    <property type="molecule type" value="Genomic_DNA"/>
</dbReference>
<feature type="compositionally biased region" description="Low complexity" evidence="1">
    <location>
        <begin position="575"/>
        <end position="587"/>
    </location>
</feature>
<proteinExistence type="predicted"/>
<sequence>MAAKSTAPALDWGWNHSPATSAALVAGGAYTVAATGAVTGLPASHALLVAGAGAAAQAGADLYQRRPAGHTVARCAAWLTAGGWTASALADHTALTWSSAGWWAAGTAAAMTLARGLARAEDTARTERVQRRVQKWANKQAGEWHDRLQRLFRLEGHEVQGVRPWKGDVGYTVRVLMPSNTPELPADAVRKLAVDLRLPKGGGIQILDGEIYGQTLIRVTAVDVLAKDLDLPDTPQETTVTTIYDGIPLGLKPDAEEARIAVVDECALVIGQIGSGKTNAVNVANAGALRTDNTLVMHIDVTGAGISLPWLHSWAVDGTANVPLIDWTADTVEEAHILCDTVIAGIGARKAGHQDLLTEDDKLTVSHELPEVLVVVDEIAELPPALLRKLDTIVNTGRAVRARVLICGLRATQDVITAAMKKQSRVRVGMRVSDPEELSHLFPTGGARINPKSAPYRGCGFYSSPDEEDVVSDPTAFKAYRIKPQQIRALSTVYADRRPRLEDVFLDTEPAQYYASRWGRILPRLYKAKQLAPTTIAYTDMDVLYPPLNELTGIPITSITDDGDDEESNGPRVVASTTTAPAGAGQQARFGSDLLSDMLNAARTATGQHDQAGTEADATVIQADFGRVIQQAGAPENRPNPVPQLLADAHQHVVAAGGRMWSGDLAAAHGLEARAFGTELNRLLREVGVERPGAGTVRIGEDTKSGYLAETLAEAIKHYRDTE</sequence>
<evidence type="ECO:0000256" key="1">
    <source>
        <dbReference type="SAM" id="MobiDB-lite"/>
    </source>
</evidence>
<reference evidence="3" key="1">
    <citation type="journal article" date="2019" name="Int. J. Syst. Evol. Microbiol.">
        <title>The Global Catalogue of Microorganisms (GCM) 10K type strain sequencing project: providing services to taxonomists for standard genome sequencing and annotation.</title>
        <authorList>
            <consortium name="The Broad Institute Genomics Platform"/>
            <consortium name="The Broad Institute Genome Sequencing Center for Infectious Disease"/>
            <person name="Wu L."/>
            <person name="Ma J."/>
        </authorList>
    </citation>
    <scope>NUCLEOTIDE SEQUENCE [LARGE SCALE GENOMIC DNA]</scope>
    <source>
        <strain evidence="3">CCM 3243</strain>
    </source>
</reference>
<evidence type="ECO:0008006" key="4">
    <source>
        <dbReference type="Google" id="ProtNLM"/>
    </source>
</evidence>
<protein>
    <recommendedName>
        <fullName evidence="4">FtsK domain-containing protein</fullName>
    </recommendedName>
</protein>